<dbReference type="EMBL" id="MASQ01000096">
    <property type="protein sequence ID" value="OCB02441.1"/>
    <property type="molecule type" value="Genomic_DNA"/>
</dbReference>
<evidence type="ECO:0000259" key="1">
    <source>
        <dbReference type="Pfam" id="PF11160"/>
    </source>
</evidence>
<reference evidence="2 3" key="1">
    <citation type="submission" date="2016-07" db="EMBL/GenBank/DDBJ databases">
        <title>Draft genome of a psychrotolerant acidophile Acidithiobacillus ferrivorans strain YL15.</title>
        <authorList>
            <person name="Peng T."/>
            <person name="Ma L."/>
            <person name="Nan M."/>
            <person name="An N."/>
            <person name="Wang M."/>
            <person name="Qiu G."/>
            <person name="Zeng W."/>
        </authorList>
    </citation>
    <scope>NUCLEOTIDE SEQUENCE [LARGE SCALE GENOMIC DNA]</scope>
    <source>
        <strain evidence="2 3">YL15</strain>
    </source>
</reference>
<dbReference type="AlphaFoldDB" id="A0A1B9BXK3"/>
<name>A0A1B9BXK3_9PROT</name>
<feature type="domain" description="Hypervirulence associated protein TUDOR" evidence="1">
    <location>
        <begin position="16"/>
        <end position="74"/>
    </location>
</feature>
<evidence type="ECO:0000313" key="3">
    <source>
        <dbReference type="Proteomes" id="UP000093129"/>
    </source>
</evidence>
<sequence length="83" mass="8846">MSQPHEKGSGTTFAVGDPVTWNSEAGWVTGVIIAVQMADFPVHGYIHHAGSEDPQYAIQSDKSRHVAYHKGGALRLVGEGSQS</sequence>
<protein>
    <recommendedName>
        <fullName evidence="1">Hypervirulence associated protein TUDOR domain-containing protein</fullName>
    </recommendedName>
</protein>
<comment type="caution">
    <text evidence="2">The sequence shown here is derived from an EMBL/GenBank/DDBJ whole genome shotgun (WGS) entry which is preliminary data.</text>
</comment>
<dbReference type="Proteomes" id="UP000093129">
    <property type="component" value="Unassembled WGS sequence"/>
</dbReference>
<organism evidence="2 3">
    <name type="scientific">Acidithiobacillus ferrivorans</name>
    <dbReference type="NCBI Taxonomy" id="160808"/>
    <lineage>
        <taxon>Bacteria</taxon>
        <taxon>Pseudomonadati</taxon>
        <taxon>Pseudomonadota</taxon>
        <taxon>Acidithiobacillia</taxon>
        <taxon>Acidithiobacillales</taxon>
        <taxon>Acidithiobacillaceae</taxon>
        <taxon>Acidithiobacillus</taxon>
    </lineage>
</organism>
<proteinExistence type="predicted"/>
<accession>A0A1B9BXK3</accession>
<dbReference type="Pfam" id="PF11160">
    <property type="entry name" value="Hva1_TUDOR"/>
    <property type="match status" value="1"/>
</dbReference>
<gene>
    <name evidence="2" type="ORF">BBC27_13270</name>
</gene>
<evidence type="ECO:0000313" key="2">
    <source>
        <dbReference type="EMBL" id="OCB02441.1"/>
    </source>
</evidence>
<dbReference type="InterPro" id="IPR021331">
    <property type="entry name" value="Hva1_TUDOR"/>
</dbReference>